<comment type="caution">
    <text evidence="2">The sequence shown here is derived from an EMBL/GenBank/DDBJ whole genome shotgun (WGS) entry which is preliminary data.</text>
</comment>
<protein>
    <submittedName>
        <fullName evidence="2">Uncharacterized protein</fullName>
    </submittedName>
</protein>
<dbReference type="InterPro" id="IPR053716">
    <property type="entry name" value="Flag_assembly_chemotaxis_eff"/>
</dbReference>
<keyword evidence="1" id="KW-0175">Coiled coil</keyword>
<accession>A0AAF1KPJ6</accession>
<gene>
    <name evidence="2" type="ORF">GXW79_13375</name>
</gene>
<keyword evidence="3" id="KW-1185">Reference proteome</keyword>
<evidence type="ECO:0000256" key="1">
    <source>
        <dbReference type="SAM" id="Coils"/>
    </source>
</evidence>
<dbReference type="AlphaFoldDB" id="A0AAF1KPJ6"/>
<feature type="non-terminal residue" evidence="2">
    <location>
        <position position="1"/>
    </location>
</feature>
<reference evidence="2" key="1">
    <citation type="submission" date="2020-01" db="EMBL/GenBank/DDBJ databases">
        <authorList>
            <person name="Rat A."/>
        </authorList>
    </citation>
    <scope>NUCLEOTIDE SEQUENCE</scope>
    <source>
        <strain evidence="2">LMG 28251</strain>
    </source>
</reference>
<evidence type="ECO:0000313" key="2">
    <source>
        <dbReference type="EMBL" id="MBR0656068.1"/>
    </source>
</evidence>
<reference evidence="2" key="2">
    <citation type="journal article" date="2021" name="Syst. Appl. Microbiol.">
        <title>Roseomonas hellenica sp. nov., isolated from roots of wild-growing Alkanna tinctoria.</title>
        <authorList>
            <person name="Rat A."/>
            <person name="Naranjo H.D."/>
            <person name="Lebbe L."/>
            <person name="Cnockaert M."/>
            <person name="Krigas N."/>
            <person name="Grigoriadou K."/>
            <person name="Maloupa E."/>
            <person name="Willems A."/>
        </authorList>
    </citation>
    <scope>NUCLEOTIDE SEQUENCE</scope>
    <source>
        <strain evidence="2">LMG 28251</strain>
    </source>
</reference>
<proteinExistence type="predicted"/>
<organism evidence="2 3">
    <name type="scientific">Plastoroseomonas arctica</name>
    <dbReference type="NCBI Taxonomy" id="1509237"/>
    <lineage>
        <taxon>Bacteria</taxon>
        <taxon>Pseudomonadati</taxon>
        <taxon>Pseudomonadota</taxon>
        <taxon>Alphaproteobacteria</taxon>
        <taxon>Acetobacterales</taxon>
        <taxon>Acetobacteraceae</taxon>
        <taxon>Plastoroseomonas</taxon>
    </lineage>
</organism>
<sequence length="84" mass="8869">IAGWMPRALAEAARGRAQVAHAAMARDAAQAALAQARRQEQVLESLAGARAAARALEAARREQARLDDRAQAGHGHHGELGSIR</sequence>
<dbReference type="EMBL" id="JAAEDH010000015">
    <property type="protein sequence ID" value="MBR0656068.1"/>
    <property type="molecule type" value="Genomic_DNA"/>
</dbReference>
<dbReference type="Proteomes" id="UP001196068">
    <property type="component" value="Unassembled WGS sequence"/>
</dbReference>
<name>A0AAF1KPJ6_9PROT</name>
<dbReference type="Gene3D" id="1.10.287.1700">
    <property type="match status" value="1"/>
</dbReference>
<feature type="coiled-coil region" evidence="1">
    <location>
        <begin position="26"/>
        <end position="69"/>
    </location>
</feature>
<evidence type="ECO:0000313" key="3">
    <source>
        <dbReference type="Proteomes" id="UP001196068"/>
    </source>
</evidence>